<sequence>MYCVPPSALPVSGPFAAVLGGGSRDNVSIRRAPGRNRGEACPEAVA</sequence>
<dbReference type="AlphaFoldDB" id="A0A0B5EVL7"/>
<name>A0A0B5EVL7_STRA4</name>
<accession>A0A0B5EVL7</accession>
<dbReference type="KEGG" id="sals:SLNWT_1801"/>
<protein>
    <submittedName>
        <fullName evidence="1">Uncharacterized protein</fullName>
    </submittedName>
</protein>
<proteinExistence type="predicted"/>
<reference evidence="1 2" key="1">
    <citation type="submission" date="2015-01" db="EMBL/GenBank/DDBJ databases">
        <title>Enhanced salinomycin production by adjusting the supply of polyketide extender units in Streptomyce albus DSM 41398.</title>
        <authorList>
            <person name="Lu C."/>
        </authorList>
    </citation>
    <scope>NUCLEOTIDE SEQUENCE [LARGE SCALE GENOMIC DNA]</scope>
    <source>
        <strain evidence="2">ATCC 21838 / DSM 41398 / FERM P-419 / JCM 4703 / NBRC 107858</strain>
    </source>
</reference>
<keyword evidence="2" id="KW-1185">Reference proteome</keyword>
<gene>
    <name evidence="1" type="ORF">SLNWT_1801</name>
</gene>
<evidence type="ECO:0000313" key="2">
    <source>
        <dbReference type="Proteomes" id="UP000031523"/>
    </source>
</evidence>
<evidence type="ECO:0000313" key="1">
    <source>
        <dbReference type="EMBL" id="AJE82177.1"/>
    </source>
</evidence>
<dbReference type="Proteomes" id="UP000031523">
    <property type="component" value="Chromosome"/>
</dbReference>
<dbReference type="EMBL" id="CP010519">
    <property type="protein sequence ID" value="AJE82177.1"/>
    <property type="molecule type" value="Genomic_DNA"/>
</dbReference>
<organism evidence="1 2">
    <name type="scientific">Streptomyces albus (strain ATCC 21838 / DSM 41398 / FERM P-419 / JCM 4703 / NBRC 107858)</name>
    <dbReference type="NCBI Taxonomy" id="1081613"/>
    <lineage>
        <taxon>Bacteria</taxon>
        <taxon>Bacillati</taxon>
        <taxon>Actinomycetota</taxon>
        <taxon>Actinomycetes</taxon>
        <taxon>Kitasatosporales</taxon>
        <taxon>Streptomycetaceae</taxon>
        <taxon>Streptomyces</taxon>
    </lineage>
</organism>